<accession>A0A1B0B134</accession>
<dbReference type="EMBL" id="JXJN01006966">
    <property type="status" value="NOT_ANNOTATED_CDS"/>
    <property type="molecule type" value="Genomic_DNA"/>
</dbReference>
<protein>
    <submittedName>
        <fullName evidence="1">Uncharacterized protein</fullName>
    </submittedName>
</protein>
<sequence>MGYHDPKENIDDPSFYKFATQAKSHFVAITLLTNYTDAVDDGDDQQALQCAYSRLSSLVCSCNHTRVICSRIFKSKKYEEKRENKRLIEPPALEADITRLQ</sequence>
<name>A0A1B0B134_9MUSC</name>
<dbReference type="EnsemblMetazoa" id="GPPI015330-RA">
    <property type="protein sequence ID" value="GPPI015330-PA"/>
    <property type="gene ID" value="GPPI015330"/>
</dbReference>
<evidence type="ECO:0000313" key="2">
    <source>
        <dbReference type="Proteomes" id="UP000092460"/>
    </source>
</evidence>
<keyword evidence="2" id="KW-1185">Reference proteome</keyword>
<reference evidence="2" key="1">
    <citation type="submission" date="2015-01" db="EMBL/GenBank/DDBJ databases">
        <authorList>
            <person name="Aksoy S."/>
            <person name="Warren W."/>
            <person name="Wilson R.K."/>
        </authorList>
    </citation>
    <scope>NUCLEOTIDE SEQUENCE [LARGE SCALE GENOMIC DNA]</scope>
    <source>
        <strain evidence="2">IAEA</strain>
    </source>
</reference>
<dbReference type="VEuPathDB" id="VectorBase:GPPI015330"/>
<dbReference type="AlphaFoldDB" id="A0A1B0B134"/>
<dbReference type="Proteomes" id="UP000092460">
    <property type="component" value="Unassembled WGS sequence"/>
</dbReference>
<proteinExistence type="predicted"/>
<organism evidence="1 2">
    <name type="scientific">Glossina palpalis gambiensis</name>
    <dbReference type="NCBI Taxonomy" id="67801"/>
    <lineage>
        <taxon>Eukaryota</taxon>
        <taxon>Metazoa</taxon>
        <taxon>Ecdysozoa</taxon>
        <taxon>Arthropoda</taxon>
        <taxon>Hexapoda</taxon>
        <taxon>Insecta</taxon>
        <taxon>Pterygota</taxon>
        <taxon>Neoptera</taxon>
        <taxon>Endopterygota</taxon>
        <taxon>Diptera</taxon>
        <taxon>Brachycera</taxon>
        <taxon>Muscomorpha</taxon>
        <taxon>Hippoboscoidea</taxon>
        <taxon>Glossinidae</taxon>
        <taxon>Glossina</taxon>
    </lineage>
</organism>
<evidence type="ECO:0000313" key="1">
    <source>
        <dbReference type="EnsemblMetazoa" id="GPPI015330-PA"/>
    </source>
</evidence>
<reference evidence="1" key="2">
    <citation type="submission" date="2020-05" db="UniProtKB">
        <authorList>
            <consortium name="EnsemblMetazoa"/>
        </authorList>
    </citation>
    <scope>IDENTIFICATION</scope>
    <source>
        <strain evidence="1">IAEA</strain>
    </source>
</reference>